<evidence type="ECO:0000256" key="1">
    <source>
        <dbReference type="SAM" id="MobiDB-lite"/>
    </source>
</evidence>
<dbReference type="Proteomes" id="UP000423525">
    <property type="component" value="Chromosome"/>
</dbReference>
<feature type="region of interest" description="Disordered" evidence="1">
    <location>
        <begin position="134"/>
        <end position="155"/>
    </location>
</feature>
<accession>A0A6I8MBP4</accession>
<reference evidence="2 3" key="1">
    <citation type="submission" date="2019-11" db="EMBL/GenBank/DDBJ databases">
        <authorList>
            <person name="Brisse S."/>
        </authorList>
    </citation>
    <scope>NUCLEOTIDE SEQUENCE [LARGE SCALE GENOMIC DNA]</scope>
    <source>
        <strain evidence="2">FRC0190</strain>
    </source>
</reference>
<organism evidence="2 3">
    <name type="scientific">Corynebacterium rouxii</name>
    <dbReference type="NCBI Taxonomy" id="2719119"/>
    <lineage>
        <taxon>Bacteria</taxon>
        <taxon>Bacillati</taxon>
        <taxon>Actinomycetota</taxon>
        <taxon>Actinomycetes</taxon>
        <taxon>Mycobacteriales</taxon>
        <taxon>Corynebacteriaceae</taxon>
        <taxon>Corynebacterium</taxon>
    </lineage>
</organism>
<name>A0A6I8MBP4_9CORY</name>
<proteinExistence type="predicted"/>
<gene>
    <name evidence="2" type="ORF">FRC0190_01315</name>
</gene>
<dbReference type="EMBL" id="LR738855">
    <property type="protein sequence ID" value="VZH85351.1"/>
    <property type="molecule type" value="Genomic_DNA"/>
</dbReference>
<evidence type="ECO:0000313" key="2">
    <source>
        <dbReference type="EMBL" id="VZH85351.1"/>
    </source>
</evidence>
<evidence type="ECO:0000313" key="3">
    <source>
        <dbReference type="Proteomes" id="UP000423525"/>
    </source>
</evidence>
<protein>
    <submittedName>
        <fullName evidence="2">Uncharacterized protein</fullName>
    </submittedName>
</protein>
<sequence length="155" mass="17387">MKHLEWLDRTTAGDSLRQISERSDIPLATLSHQMRKETFKPELIIRISEAYGESPVIALVDLGFMSSRWIKEPGVRTALSRATDEELTDELLRRLRLIEDTPVDDLAELRRNTPTPPPSVRAISDDEAAAAIREAHQLRGAAHPATTELTEPETP</sequence>
<dbReference type="AlphaFoldDB" id="A0A6I8MBP4"/>
<dbReference type="KEGG" id="crf:FRC0190_01315"/>